<evidence type="ECO:0000313" key="7">
    <source>
        <dbReference type="EMBL" id="MBS0023583.1"/>
    </source>
</evidence>
<dbReference type="Gene3D" id="1.10.1660.10">
    <property type="match status" value="2"/>
</dbReference>
<dbReference type="Pfam" id="PF13411">
    <property type="entry name" value="MerR_1"/>
    <property type="match status" value="1"/>
</dbReference>
<evidence type="ECO:0000256" key="4">
    <source>
        <dbReference type="ARBA" id="ARBA00023163"/>
    </source>
</evidence>
<dbReference type="InterPro" id="IPR009061">
    <property type="entry name" value="DNA-bd_dom_put_sf"/>
</dbReference>
<evidence type="ECO:0000256" key="1">
    <source>
        <dbReference type="ARBA" id="ARBA00022491"/>
    </source>
</evidence>
<keyword evidence="1" id="KW-0678">Repressor</keyword>
<reference evidence="7 8" key="1">
    <citation type="submission" date="2021-04" db="EMBL/GenBank/DDBJ databases">
        <title>Whole genome analysis of root endophytic bacterium Microbacterium paraoxydans ku-mp colonizing RP-bio226 rice variety.</title>
        <authorList>
            <person name="Ulaganathan K."/>
            <person name="Latha B."/>
        </authorList>
    </citation>
    <scope>NUCLEOTIDE SEQUENCE [LARGE SCALE GENOMIC DNA]</scope>
    <source>
        <strain evidence="8">ku-mp</strain>
    </source>
</reference>
<dbReference type="SUPFAM" id="SSF46955">
    <property type="entry name" value="Putative DNA-binding domain"/>
    <property type="match status" value="2"/>
</dbReference>
<evidence type="ECO:0000313" key="8">
    <source>
        <dbReference type="Proteomes" id="UP000678243"/>
    </source>
</evidence>
<dbReference type="EMBL" id="JAGTUK010000002">
    <property type="protein sequence ID" value="MBS0023583.1"/>
    <property type="molecule type" value="Genomic_DNA"/>
</dbReference>
<keyword evidence="8" id="KW-1185">Reference proteome</keyword>
<evidence type="ECO:0000256" key="3">
    <source>
        <dbReference type="ARBA" id="ARBA00023125"/>
    </source>
</evidence>
<feature type="domain" description="HTH merR-type" evidence="6">
    <location>
        <begin position="1"/>
        <end position="43"/>
    </location>
</feature>
<feature type="domain" description="HTH merR-type" evidence="6">
    <location>
        <begin position="118"/>
        <end position="186"/>
    </location>
</feature>
<dbReference type="PANTHER" id="PTHR30204:SF69">
    <property type="entry name" value="MERR-FAMILY TRANSCRIPTIONAL REGULATOR"/>
    <property type="match status" value="1"/>
</dbReference>
<proteinExistence type="predicted"/>
<name>A0ABS5IKU0_9MICO</name>
<dbReference type="SMART" id="SM00422">
    <property type="entry name" value="HTH_MERR"/>
    <property type="match status" value="2"/>
</dbReference>
<dbReference type="PROSITE" id="PS50937">
    <property type="entry name" value="HTH_MERR_2"/>
    <property type="match status" value="2"/>
</dbReference>
<evidence type="ECO:0000256" key="2">
    <source>
        <dbReference type="ARBA" id="ARBA00023015"/>
    </source>
</evidence>
<keyword evidence="2" id="KW-0805">Transcription regulation</keyword>
<evidence type="ECO:0000259" key="6">
    <source>
        <dbReference type="PROSITE" id="PS50937"/>
    </source>
</evidence>
<gene>
    <name evidence="7" type="ORF">KE274_05620</name>
</gene>
<dbReference type="InterPro" id="IPR000551">
    <property type="entry name" value="MerR-type_HTH_dom"/>
</dbReference>
<comment type="caution">
    <text evidence="7">The sequence shown here is derived from an EMBL/GenBank/DDBJ whole genome shotgun (WGS) entry which is preliminary data.</text>
</comment>
<dbReference type="Proteomes" id="UP000678243">
    <property type="component" value="Unassembled WGS sequence"/>
</dbReference>
<protein>
    <submittedName>
        <fullName evidence="7">MerR family transcriptional regulator</fullName>
    </submittedName>
</protein>
<keyword evidence="3" id="KW-0238">DNA-binding</keyword>
<evidence type="ECO:0000256" key="5">
    <source>
        <dbReference type="SAM" id="MobiDB-lite"/>
    </source>
</evidence>
<dbReference type="InterPro" id="IPR047057">
    <property type="entry name" value="MerR_fam"/>
</dbReference>
<feature type="region of interest" description="Disordered" evidence="5">
    <location>
        <begin position="226"/>
        <end position="247"/>
    </location>
</feature>
<sequence>MTTAALGRRVGYSPQQVRDLERLGVLPPAPRGANGYRRYGARHETALRAYRELATALGPVPARQLMPELLRGPVALAAARIDRLHADLAAERDRVTEALRGLEVALSEADDVFAAADAMTIAELAPALGVRPSALRHWEREGLVHPVRGAAPARSYGASAITEARIVAALRAGGYGIPVIARILAPVRSRGDVAEVRQLLAARLTDLSGRSVALLGASGHLHALLVDGDSPPSGGRTASSDPRRLES</sequence>
<keyword evidence="4" id="KW-0804">Transcription</keyword>
<dbReference type="Pfam" id="PF00376">
    <property type="entry name" value="MerR"/>
    <property type="match status" value="1"/>
</dbReference>
<organism evidence="7 8">
    <name type="scientific">Microbacterium paraoxydans</name>
    <dbReference type="NCBI Taxonomy" id="199592"/>
    <lineage>
        <taxon>Bacteria</taxon>
        <taxon>Bacillati</taxon>
        <taxon>Actinomycetota</taxon>
        <taxon>Actinomycetes</taxon>
        <taxon>Micrococcales</taxon>
        <taxon>Microbacteriaceae</taxon>
        <taxon>Microbacterium</taxon>
    </lineage>
</organism>
<accession>A0ABS5IKU0</accession>
<dbReference type="PANTHER" id="PTHR30204">
    <property type="entry name" value="REDOX-CYCLING DRUG-SENSING TRANSCRIPTIONAL ACTIVATOR SOXR"/>
    <property type="match status" value="1"/>
</dbReference>